<dbReference type="Gene3D" id="1.20.1250.20">
    <property type="entry name" value="MFS general substrate transporter like domains"/>
    <property type="match status" value="2"/>
</dbReference>
<dbReference type="EMBL" id="JACIDX010000007">
    <property type="protein sequence ID" value="MBB3955288.1"/>
    <property type="molecule type" value="Genomic_DNA"/>
</dbReference>
<evidence type="ECO:0000259" key="5">
    <source>
        <dbReference type="PROSITE" id="PS50850"/>
    </source>
</evidence>
<feature type="transmembrane region" description="Helical" evidence="4">
    <location>
        <begin position="386"/>
        <end position="409"/>
    </location>
</feature>
<feature type="transmembrane region" description="Helical" evidence="4">
    <location>
        <begin position="296"/>
        <end position="313"/>
    </location>
</feature>
<dbReference type="CDD" id="cd17355">
    <property type="entry name" value="MFS_YcxA_like"/>
    <property type="match status" value="1"/>
</dbReference>
<dbReference type="PANTHER" id="PTHR11360:SF284">
    <property type="entry name" value="EG:103B4.3 PROTEIN-RELATED"/>
    <property type="match status" value="1"/>
</dbReference>
<gene>
    <name evidence="6" type="ORF">GGR38_002240</name>
</gene>
<evidence type="ECO:0000256" key="3">
    <source>
        <dbReference type="ARBA" id="ARBA00023136"/>
    </source>
</evidence>
<feature type="transmembrane region" description="Helical" evidence="4">
    <location>
        <begin position="111"/>
        <end position="131"/>
    </location>
</feature>
<comment type="caution">
    <text evidence="6">The sequence shown here is derived from an EMBL/GenBank/DDBJ whole genome shotgun (WGS) entry which is preliminary data.</text>
</comment>
<organism evidence="6 7">
    <name type="scientific">Novosphingobium sediminicola</name>
    <dbReference type="NCBI Taxonomy" id="563162"/>
    <lineage>
        <taxon>Bacteria</taxon>
        <taxon>Pseudomonadati</taxon>
        <taxon>Pseudomonadota</taxon>
        <taxon>Alphaproteobacteria</taxon>
        <taxon>Sphingomonadales</taxon>
        <taxon>Sphingomonadaceae</taxon>
        <taxon>Novosphingobium</taxon>
    </lineage>
</organism>
<keyword evidence="3 4" id="KW-0472">Membrane</keyword>
<evidence type="ECO:0000313" key="6">
    <source>
        <dbReference type="EMBL" id="MBB3955288.1"/>
    </source>
</evidence>
<evidence type="ECO:0000256" key="2">
    <source>
        <dbReference type="ARBA" id="ARBA00022989"/>
    </source>
</evidence>
<accession>A0A7W6G6G8</accession>
<dbReference type="InterPro" id="IPR011701">
    <property type="entry name" value="MFS"/>
</dbReference>
<feature type="transmembrane region" description="Helical" evidence="4">
    <location>
        <begin position="12"/>
        <end position="37"/>
    </location>
</feature>
<keyword evidence="1 4" id="KW-0812">Transmembrane</keyword>
<proteinExistence type="predicted"/>
<feature type="transmembrane region" description="Helical" evidence="4">
    <location>
        <begin position="176"/>
        <end position="197"/>
    </location>
</feature>
<evidence type="ECO:0000313" key="7">
    <source>
        <dbReference type="Proteomes" id="UP000548867"/>
    </source>
</evidence>
<dbReference type="SUPFAM" id="SSF103473">
    <property type="entry name" value="MFS general substrate transporter"/>
    <property type="match status" value="1"/>
</dbReference>
<dbReference type="GO" id="GO:0022857">
    <property type="term" value="F:transmembrane transporter activity"/>
    <property type="evidence" value="ECO:0007669"/>
    <property type="project" value="InterPro"/>
</dbReference>
<feature type="transmembrane region" description="Helical" evidence="4">
    <location>
        <begin position="57"/>
        <end position="75"/>
    </location>
</feature>
<dbReference type="InterPro" id="IPR020846">
    <property type="entry name" value="MFS_dom"/>
</dbReference>
<name>A0A7W6G6G8_9SPHN</name>
<keyword evidence="7" id="KW-1185">Reference proteome</keyword>
<dbReference type="Proteomes" id="UP000548867">
    <property type="component" value="Unassembled WGS sequence"/>
</dbReference>
<sequence>MSSADPGKSGEFTKAAILAAMGAWFGFLTGPNVMVAATNSNFLRILPEELHTTRTNISLALAISLWLNAMLVPIGGRMVDRFGLRKVVLPGILIFAATFMAMSRMQVGWHFLAFQIVMAVPVSMHASPAYAKLVSLWFDRNRGLVLGLCVALGAGLGQTIMPKLTQWMIATYGWRGAYVGVGAIILVIGFPMVALLAHTPKSLAAKNKDAAPNPLGQQGVTRAEALRNPVFYLVFFAIAFGSMSLLATMQHAVPLLTERGLPINTATTVMSCAFAGVIAGQLSSGVMADRFNSPRVVLPYFVCALFGVLIVHSQNDPRILIPGALLMGLGLGGEISQNAYLVSRYFGLKAFGAIYGLTFAASALGNGTGVILLGHIRDHFGTYAPGIWLVGGAMSASVLCVALMPRFVYESPNAAKKG</sequence>
<feature type="domain" description="Major facilitator superfamily (MFS) profile" evidence="5">
    <location>
        <begin position="18"/>
        <end position="409"/>
    </location>
</feature>
<feature type="transmembrane region" description="Helical" evidence="4">
    <location>
        <begin position="319"/>
        <end position="341"/>
    </location>
</feature>
<protein>
    <submittedName>
        <fullName evidence="6">MFS family permease</fullName>
    </submittedName>
</protein>
<dbReference type="PROSITE" id="PS50850">
    <property type="entry name" value="MFS"/>
    <property type="match status" value="1"/>
</dbReference>
<dbReference type="PANTHER" id="PTHR11360">
    <property type="entry name" value="MONOCARBOXYLATE TRANSPORTER"/>
    <property type="match status" value="1"/>
</dbReference>
<reference evidence="6 7" key="1">
    <citation type="submission" date="2020-08" db="EMBL/GenBank/DDBJ databases">
        <title>Genomic Encyclopedia of Type Strains, Phase IV (KMG-IV): sequencing the most valuable type-strain genomes for metagenomic binning, comparative biology and taxonomic classification.</title>
        <authorList>
            <person name="Goeker M."/>
        </authorList>
    </citation>
    <scope>NUCLEOTIDE SEQUENCE [LARGE SCALE GENOMIC DNA]</scope>
    <source>
        <strain evidence="6 7">DSM 27057</strain>
    </source>
</reference>
<dbReference type="InterPro" id="IPR036259">
    <property type="entry name" value="MFS_trans_sf"/>
</dbReference>
<dbReference type="AlphaFoldDB" id="A0A7W6G6G8"/>
<feature type="transmembrane region" description="Helical" evidence="4">
    <location>
        <begin position="143"/>
        <end position="161"/>
    </location>
</feature>
<evidence type="ECO:0000256" key="1">
    <source>
        <dbReference type="ARBA" id="ARBA00022692"/>
    </source>
</evidence>
<dbReference type="InterPro" id="IPR050327">
    <property type="entry name" value="Proton-linked_MCT"/>
</dbReference>
<dbReference type="Pfam" id="PF07690">
    <property type="entry name" value="MFS_1"/>
    <property type="match status" value="1"/>
</dbReference>
<dbReference type="RefSeq" id="WP_183625443.1">
    <property type="nucleotide sequence ID" value="NZ_JACIDX010000007.1"/>
</dbReference>
<feature type="transmembrane region" description="Helical" evidence="4">
    <location>
        <begin position="261"/>
        <end position="284"/>
    </location>
</feature>
<keyword evidence="2 4" id="KW-1133">Transmembrane helix</keyword>
<evidence type="ECO:0000256" key="4">
    <source>
        <dbReference type="SAM" id="Phobius"/>
    </source>
</evidence>
<feature type="transmembrane region" description="Helical" evidence="4">
    <location>
        <begin position="353"/>
        <end position="374"/>
    </location>
</feature>
<feature type="transmembrane region" description="Helical" evidence="4">
    <location>
        <begin position="230"/>
        <end position="249"/>
    </location>
</feature>